<keyword evidence="6 12" id="KW-0479">Metal-binding</keyword>
<dbReference type="SMART" id="SM00493">
    <property type="entry name" value="TOPRIM"/>
    <property type="match status" value="1"/>
</dbReference>
<feature type="zinc finger region" description="CHC2-type" evidence="12 14">
    <location>
        <begin position="39"/>
        <end position="63"/>
    </location>
</feature>
<dbReference type="PANTHER" id="PTHR30313">
    <property type="entry name" value="DNA PRIMASE"/>
    <property type="match status" value="1"/>
</dbReference>
<dbReference type="InterPro" id="IPR006295">
    <property type="entry name" value="DNA_primase_DnaG"/>
</dbReference>
<evidence type="ECO:0000313" key="16">
    <source>
        <dbReference type="EMBL" id="QIQ20769.1"/>
    </source>
</evidence>
<comment type="function">
    <text evidence="12 13">RNA polymerase that catalyzes the synthesis of short RNA molecules used as primers for DNA polymerase during DNA replication.</text>
</comment>
<keyword evidence="10 12" id="KW-0238">DNA-binding</keyword>
<evidence type="ECO:0000256" key="2">
    <source>
        <dbReference type="ARBA" id="ARBA00022515"/>
    </source>
</evidence>
<dbReference type="EMBL" id="CP050253">
    <property type="protein sequence ID" value="QIQ20769.1"/>
    <property type="molecule type" value="Genomic_DNA"/>
</dbReference>
<dbReference type="GO" id="GO:0000428">
    <property type="term" value="C:DNA-directed RNA polymerase complex"/>
    <property type="evidence" value="ECO:0007669"/>
    <property type="project" value="UniProtKB-KW"/>
</dbReference>
<dbReference type="SMART" id="SM00400">
    <property type="entry name" value="ZnF_CHCC"/>
    <property type="match status" value="1"/>
</dbReference>
<dbReference type="Gene3D" id="3.90.580.10">
    <property type="entry name" value="Zinc finger, CHC2-type domain"/>
    <property type="match status" value="1"/>
</dbReference>
<dbReference type="GO" id="GO:0006269">
    <property type="term" value="P:DNA replication, synthesis of primer"/>
    <property type="evidence" value="ECO:0007669"/>
    <property type="project" value="UniProtKB-UniRule"/>
</dbReference>
<dbReference type="FunCoup" id="A0A6G9IAB4">
    <property type="interactions" value="268"/>
</dbReference>
<dbReference type="SUPFAM" id="SSF117023">
    <property type="entry name" value="DNA primase DnaG, C-terminal domain"/>
    <property type="match status" value="1"/>
</dbReference>
<keyword evidence="4 12" id="KW-0548">Nucleotidyltransferase</keyword>
<comment type="subunit">
    <text evidence="12">Monomer. Interacts with DnaB.</text>
</comment>
<dbReference type="Gene3D" id="1.20.50.20">
    <property type="entry name" value="DnaG, RNA polymerase domain, helical bundle"/>
    <property type="match status" value="1"/>
</dbReference>
<keyword evidence="1 12" id="KW-0240">DNA-directed RNA polymerase</keyword>
<reference evidence="16 17" key="1">
    <citation type="submission" date="2020-03" db="EMBL/GenBank/DDBJ databases">
        <title>Complete genome sequence of Orbus sp. IPMB12 (BCRC 80908).</title>
        <authorList>
            <person name="Lo W.-S."/>
            <person name="Chang T.-H."/>
            <person name="Kuo C.-H."/>
        </authorList>
    </citation>
    <scope>NUCLEOTIDE SEQUENCE [LARGE SCALE GENOMIC DNA]</scope>
    <source>
        <strain evidence="16 17">IPMB12</strain>
    </source>
</reference>
<dbReference type="PANTHER" id="PTHR30313:SF2">
    <property type="entry name" value="DNA PRIMASE"/>
    <property type="match status" value="1"/>
</dbReference>
<evidence type="ECO:0000256" key="8">
    <source>
        <dbReference type="ARBA" id="ARBA00022833"/>
    </source>
</evidence>
<dbReference type="Proteomes" id="UP000501168">
    <property type="component" value="Chromosome"/>
</dbReference>
<dbReference type="SUPFAM" id="SSF57783">
    <property type="entry name" value="Zinc beta-ribbon"/>
    <property type="match status" value="1"/>
</dbReference>
<dbReference type="InterPro" id="IPR036977">
    <property type="entry name" value="DNA_primase_Znf_CHC2"/>
</dbReference>
<dbReference type="InterPro" id="IPR037068">
    <property type="entry name" value="DNA_primase_core_N_sf"/>
</dbReference>
<dbReference type="InterPro" id="IPR013264">
    <property type="entry name" value="DNAG_N"/>
</dbReference>
<evidence type="ECO:0000256" key="7">
    <source>
        <dbReference type="ARBA" id="ARBA00022771"/>
    </source>
</evidence>
<comment type="similarity">
    <text evidence="12 13">Belongs to the DnaG primase family.</text>
</comment>
<dbReference type="SUPFAM" id="SSF56731">
    <property type="entry name" value="DNA primase core"/>
    <property type="match status" value="1"/>
</dbReference>
<comment type="cofactor">
    <cofactor evidence="12 13 14">
        <name>Zn(2+)</name>
        <dbReference type="ChEBI" id="CHEBI:29105"/>
    </cofactor>
    <text evidence="12 13 14">Binds 1 zinc ion per monomer.</text>
</comment>
<evidence type="ECO:0000259" key="15">
    <source>
        <dbReference type="PROSITE" id="PS50880"/>
    </source>
</evidence>
<dbReference type="GO" id="GO:1990077">
    <property type="term" value="C:primosome complex"/>
    <property type="evidence" value="ECO:0007669"/>
    <property type="project" value="UniProtKB-KW"/>
</dbReference>
<dbReference type="NCBIfam" id="TIGR01391">
    <property type="entry name" value="dnaG"/>
    <property type="match status" value="1"/>
</dbReference>
<dbReference type="CDD" id="cd03364">
    <property type="entry name" value="TOPRIM_DnaG_primases"/>
    <property type="match status" value="1"/>
</dbReference>
<evidence type="ECO:0000256" key="12">
    <source>
        <dbReference type="HAMAP-Rule" id="MF_00974"/>
    </source>
</evidence>
<proteinExistence type="inferred from homology"/>
<dbReference type="AlphaFoldDB" id="A0A6G9IAB4"/>
<evidence type="ECO:0000313" key="17">
    <source>
        <dbReference type="Proteomes" id="UP000501168"/>
    </source>
</evidence>
<dbReference type="KEGG" id="orb:IPMB12_03170"/>
<dbReference type="RefSeq" id="WP_166914884.1">
    <property type="nucleotide sequence ID" value="NZ_CP050253.1"/>
</dbReference>
<dbReference type="Pfam" id="PF10410">
    <property type="entry name" value="DnaB_bind"/>
    <property type="match status" value="1"/>
</dbReference>
<keyword evidence="5 12" id="KW-0235">DNA replication</keyword>
<keyword evidence="2 12" id="KW-0639">Primosome</keyword>
<evidence type="ECO:0000256" key="5">
    <source>
        <dbReference type="ARBA" id="ARBA00022705"/>
    </source>
</evidence>
<dbReference type="PROSITE" id="PS50880">
    <property type="entry name" value="TOPRIM"/>
    <property type="match status" value="1"/>
</dbReference>
<dbReference type="InParanoid" id="A0A6G9IAB4"/>
<keyword evidence="11 12" id="KW-0804">Transcription</keyword>
<evidence type="ECO:0000256" key="9">
    <source>
        <dbReference type="ARBA" id="ARBA00022842"/>
    </source>
</evidence>
<keyword evidence="7 12" id="KW-0863">Zinc-finger</keyword>
<keyword evidence="8 12" id="KW-0862">Zinc</keyword>
<evidence type="ECO:0000256" key="11">
    <source>
        <dbReference type="ARBA" id="ARBA00023163"/>
    </source>
</evidence>
<evidence type="ECO:0000256" key="13">
    <source>
        <dbReference type="PIRNR" id="PIRNR002811"/>
    </source>
</evidence>
<dbReference type="Pfam" id="PF08278">
    <property type="entry name" value="DnaG_DnaB_bind"/>
    <property type="match status" value="1"/>
</dbReference>
<evidence type="ECO:0000256" key="14">
    <source>
        <dbReference type="PIRSR" id="PIRSR002811-1"/>
    </source>
</evidence>
<dbReference type="GO" id="GO:0005737">
    <property type="term" value="C:cytoplasm"/>
    <property type="evidence" value="ECO:0007669"/>
    <property type="project" value="TreeGrafter"/>
</dbReference>
<dbReference type="InterPro" id="IPR050219">
    <property type="entry name" value="DnaG_primase"/>
</dbReference>
<organism evidence="16 17">
    <name type="scientific">Zophobihabitans entericus</name>
    <dbReference type="NCBI Taxonomy" id="1635327"/>
    <lineage>
        <taxon>Bacteria</taxon>
        <taxon>Pseudomonadati</taxon>
        <taxon>Pseudomonadota</taxon>
        <taxon>Gammaproteobacteria</taxon>
        <taxon>Orbales</taxon>
        <taxon>Orbaceae</taxon>
        <taxon>Zophobihabitans</taxon>
    </lineage>
</organism>
<dbReference type="Gene3D" id="3.90.980.10">
    <property type="entry name" value="DNA primase, catalytic core, N-terminal domain"/>
    <property type="match status" value="1"/>
</dbReference>
<keyword evidence="17" id="KW-1185">Reference proteome</keyword>
<dbReference type="InterPro" id="IPR030846">
    <property type="entry name" value="DnaG_bac"/>
</dbReference>
<dbReference type="Pfam" id="PF01807">
    <property type="entry name" value="Zn_ribbon_DnaG"/>
    <property type="match status" value="1"/>
</dbReference>
<dbReference type="GO" id="GO:0003899">
    <property type="term" value="F:DNA-directed RNA polymerase activity"/>
    <property type="evidence" value="ECO:0007669"/>
    <property type="project" value="UniProtKB-UniRule"/>
</dbReference>
<evidence type="ECO:0000256" key="1">
    <source>
        <dbReference type="ARBA" id="ARBA00022478"/>
    </source>
</evidence>
<dbReference type="HAMAP" id="MF_00974">
    <property type="entry name" value="DNA_primase_DnaG"/>
    <property type="match status" value="1"/>
</dbReference>
<evidence type="ECO:0000256" key="4">
    <source>
        <dbReference type="ARBA" id="ARBA00022695"/>
    </source>
</evidence>
<accession>A0A6G9IAB4</accession>
<dbReference type="Pfam" id="PF13155">
    <property type="entry name" value="Toprim_2"/>
    <property type="match status" value="1"/>
</dbReference>
<dbReference type="InterPro" id="IPR002694">
    <property type="entry name" value="Znf_CHC2"/>
</dbReference>
<dbReference type="FunFam" id="3.90.580.10:FF:000001">
    <property type="entry name" value="DNA primase"/>
    <property type="match status" value="1"/>
</dbReference>
<dbReference type="GO" id="GO:0008270">
    <property type="term" value="F:zinc ion binding"/>
    <property type="evidence" value="ECO:0007669"/>
    <property type="project" value="UniProtKB-UniRule"/>
</dbReference>
<protein>
    <recommendedName>
        <fullName evidence="12 13">DNA primase</fullName>
        <ecNumber evidence="12">2.7.7.101</ecNumber>
    </recommendedName>
</protein>
<gene>
    <name evidence="12 16" type="primary">dnaG</name>
    <name evidence="16" type="ORF">IPMB12_03170</name>
</gene>
<dbReference type="EC" id="2.7.7.101" evidence="12"/>
<dbReference type="Gene3D" id="1.10.860.10">
    <property type="entry name" value="DNAb Helicase, Chain A"/>
    <property type="match status" value="1"/>
</dbReference>
<evidence type="ECO:0000256" key="10">
    <source>
        <dbReference type="ARBA" id="ARBA00023125"/>
    </source>
</evidence>
<dbReference type="InterPro" id="IPR006171">
    <property type="entry name" value="TOPRIM_dom"/>
</dbReference>
<dbReference type="FunFam" id="3.90.980.10:FF:000001">
    <property type="entry name" value="DNA primase"/>
    <property type="match status" value="1"/>
</dbReference>
<comment type="domain">
    <text evidence="12">Contains an N-terminal zinc-binding domain, a central core domain that contains the primase activity, and a C-terminal DnaB-binding domain.</text>
</comment>
<dbReference type="GO" id="GO:0003677">
    <property type="term" value="F:DNA binding"/>
    <property type="evidence" value="ECO:0007669"/>
    <property type="project" value="UniProtKB-KW"/>
</dbReference>
<name>A0A6G9IAB4_9GAMM</name>
<keyword evidence="9" id="KW-0460">Magnesium</keyword>
<dbReference type="Gene3D" id="3.40.1360.10">
    <property type="match status" value="1"/>
</dbReference>
<dbReference type="PIRSF" id="PIRSF002811">
    <property type="entry name" value="DnaG"/>
    <property type="match status" value="1"/>
</dbReference>
<evidence type="ECO:0000256" key="6">
    <source>
        <dbReference type="ARBA" id="ARBA00022723"/>
    </source>
</evidence>
<dbReference type="SMART" id="SM00766">
    <property type="entry name" value="DnaG_DnaB_bind"/>
    <property type="match status" value="1"/>
</dbReference>
<sequence>MRSIPKDFIFDLVSRTNIVDIIGARVKLKKKGNNYFGCCPFHNEKTPSFSVSDKKQIYYCFGCGASGSAIDFLMEFDRLSFVETIEELANLKGLTVPYTNTTPNNNKEVSAHNSRAEMYTLMNKIADFYHQKLATKEAEAARSYLEKRGLDQSIIERFNIGFSPDDWNETNRTMAGSKALKELYDQAGMLVTNDNQRQYDRFRGRVMFPIRDRRGNTIGFGGRTINADDSVKYLNSPETSIFHKGRQLYGLYEASELERNPEKLLVVEGYMDVVALAQYGINYAVAALGTATTEEHIKLLFRTTDNVIFCYDGDNAGRRAAWRALTTLLPSMIDGKQIKFVFLPETEDPDSMVRKEGKEAFELRLQQAQTLSSFLFEGLLKQIDLTTAEGRAKLSTTAIPLIAQVKAETFGMYLRQQLGQYLGLLDLSQIDKMFASHKPATTANENKTPVQPVQPLKMKLTTMRILIGLLLQYPELAKQIPDTKNISQSQLAGMDIFLKLLEICHHYPDISTAQLLEEYKESPVERQLRTLAVWDHKYPEDEIELIFSNTLKEVYDNILTHRQEVLIAKARTEGLTAQEKQEFNTLTLVLSKKD</sequence>
<dbReference type="InterPro" id="IPR013173">
    <property type="entry name" value="DNA_primase_DnaG_DnaB-bd_dom"/>
</dbReference>
<dbReference type="Pfam" id="PF08275">
    <property type="entry name" value="DNAG_N"/>
    <property type="match status" value="1"/>
</dbReference>
<dbReference type="FunFam" id="3.40.1360.10:FF:000002">
    <property type="entry name" value="DNA primase"/>
    <property type="match status" value="1"/>
</dbReference>
<keyword evidence="3 12" id="KW-0808">Transferase</keyword>
<dbReference type="InterPro" id="IPR016136">
    <property type="entry name" value="DNA_helicase_N/primase_C"/>
</dbReference>
<dbReference type="InterPro" id="IPR019475">
    <property type="entry name" value="DNA_primase_DnaB-bd"/>
</dbReference>
<comment type="catalytic activity">
    <reaction evidence="12">
        <text>ssDNA + n NTP = ssDNA/pppN(pN)n-1 hybrid + (n-1) diphosphate.</text>
        <dbReference type="EC" id="2.7.7.101"/>
    </reaction>
</comment>
<dbReference type="InterPro" id="IPR034151">
    <property type="entry name" value="TOPRIM_DnaG_bac"/>
</dbReference>
<feature type="domain" description="Toprim" evidence="15">
    <location>
        <begin position="262"/>
        <end position="344"/>
    </location>
</feature>
<evidence type="ECO:0000256" key="3">
    <source>
        <dbReference type="ARBA" id="ARBA00022679"/>
    </source>
</evidence>